<dbReference type="Proteomes" id="UP000231279">
    <property type="component" value="Unassembled WGS sequence"/>
</dbReference>
<feature type="transmembrane region" description="Helical" evidence="1">
    <location>
        <begin position="6"/>
        <end position="26"/>
    </location>
</feature>
<evidence type="ECO:0000313" key="3">
    <source>
        <dbReference type="Proteomes" id="UP000231279"/>
    </source>
</evidence>
<name>A0A2G9G6M9_9LAMI</name>
<accession>A0A2G9G6M9</accession>
<keyword evidence="3" id="KW-1185">Reference proteome</keyword>
<gene>
    <name evidence="2" type="ORF">CDL12_26917</name>
</gene>
<reference evidence="3" key="1">
    <citation type="journal article" date="2018" name="Gigascience">
        <title>Genome assembly of the Pink Ipe (Handroanthus impetiginosus, Bignoniaceae), a highly valued, ecologically keystone Neotropical timber forest tree.</title>
        <authorList>
            <person name="Silva-Junior O.B."/>
            <person name="Grattapaglia D."/>
            <person name="Novaes E."/>
            <person name="Collevatti R.G."/>
        </authorList>
    </citation>
    <scope>NUCLEOTIDE SEQUENCE [LARGE SCALE GENOMIC DNA]</scope>
    <source>
        <strain evidence="3">cv. UFG-1</strain>
    </source>
</reference>
<keyword evidence="1" id="KW-0472">Membrane</keyword>
<sequence length="69" mass="8273">MFSCDYLFFLFFSFFCRGDLIALPSLRKTLKNYSDFCNSFGFFLILFIYFADEVGVGEDDRRRALRRPR</sequence>
<comment type="caution">
    <text evidence="2">The sequence shown here is derived from an EMBL/GenBank/DDBJ whole genome shotgun (WGS) entry which is preliminary data.</text>
</comment>
<feature type="transmembrane region" description="Helical" evidence="1">
    <location>
        <begin position="33"/>
        <end position="51"/>
    </location>
</feature>
<protein>
    <submittedName>
        <fullName evidence="2">Uncharacterized protein</fullName>
    </submittedName>
</protein>
<dbReference type="EMBL" id="NKXS01006887">
    <property type="protein sequence ID" value="PIN00580.1"/>
    <property type="molecule type" value="Genomic_DNA"/>
</dbReference>
<proteinExistence type="predicted"/>
<keyword evidence="1" id="KW-0812">Transmembrane</keyword>
<organism evidence="2 3">
    <name type="scientific">Handroanthus impetiginosus</name>
    <dbReference type="NCBI Taxonomy" id="429701"/>
    <lineage>
        <taxon>Eukaryota</taxon>
        <taxon>Viridiplantae</taxon>
        <taxon>Streptophyta</taxon>
        <taxon>Embryophyta</taxon>
        <taxon>Tracheophyta</taxon>
        <taxon>Spermatophyta</taxon>
        <taxon>Magnoliopsida</taxon>
        <taxon>eudicotyledons</taxon>
        <taxon>Gunneridae</taxon>
        <taxon>Pentapetalae</taxon>
        <taxon>asterids</taxon>
        <taxon>lamiids</taxon>
        <taxon>Lamiales</taxon>
        <taxon>Bignoniaceae</taxon>
        <taxon>Crescentiina</taxon>
        <taxon>Tabebuia alliance</taxon>
        <taxon>Handroanthus</taxon>
    </lineage>
</organism>
<keyword evidence="1" id="KW-1133">Transmembrane helix</keyword>
<evidence type="ECO:0000313" key="2">
    <source>
        <dbReference type="EMBL" id="PIN00580.1"/>
    </source>
</evidence>
<dbReference type="AlphaFoldDB" id="A0A2G9G6M9"/>
<evidence type="ECO:0000256" key="1">
    <source>
        <dbReference type="SAM" id="Phobius"/>
    </source>
</evidence>